<gene>
    <name evidence="1" type="ORF">CkaCkLH20_12981</name>
</gene>
<dbReference type="AlphaFoldDB" id="A0A9P6HS35"/>
<organism evidence="1 2">
    <name type="scientific">Colletotrichum karsti</name>
    <dbReference type="NCBI Taxonomy" id="1095194"/>
    <lineage>
        <taxon>Eukaryota</taxon>
        <taxon>Fungi</taxon>
        <taxon>Dikarya</taxon>
        <taxon>Ascomycota</taxon>
        <taxon>Pezizomycotina</taxon>
        <taxon>Sordariomycetes</taxon>
        <taxon>Hypocreomycetidae</taxon>
        <taxon>Glomerellales</taxon>
        <taxon>Glomerellaceae</taxon>
        <taxon>Colletotrichum</taxon>
        <taxon>Colletotrichum boninense species complex</taxon>
    </lineage>
</organism>
<name>A0A9P6HS35_9PEZI</name>
<dbReference type="GeneID" id="62168766"/>
<dbReference type="EMBL" id="JAATWM020000068">
    <property type="protein sequence ID" value="KAF9869588.1"/>
    <property type="molecule type" value="Genomic_DNA"/>
</dbReference>
<protein>
    <submittedName>
        <fullName evidence="1">Uncharacterized protein</fullName>
    </submittedName>
</protein>
<proteinExistence type="predicted"/>
<comment type="caution">
    <text evidence="1">The sequence shown here is derived from an EMBL/GenBank/DDBJ whole genome shotgun (WGS) entry which is preliminary data.</text>
</comment>
<evidence type="ECO:0000313" key="2">
    <source>
        <dbReference type="Proteomes" id="UP000781932"/>
    </source>
</evidence>
<accession>A0A9P6HS35</accession>
<reference evidence="1" key="1">
    <citation type="submission" date="2020-03" db="EMBL/GenBank/DDBJ databases">
        <authorList>
            <person name="He L."/>
        </authorList>
    </citation>
    <scope>NUCLEOTIDE SEQUENCE</scope>
    <source>
        <strain evidence="1">CkLH20</strain>
    </source>
</reference>
<sequence>MTAPPFVMSSIAETETMCDDLLIMLLARKDYPRKKNITVDELRPVFWKLVFSDGWDTSQPNPKPTAFEPMRESMNDYKGIHIGQYFDEGNGRRGSWEQAWLKVQLKEDDLSFCWYGLKGERTLTIEVLWLRGTGDVKAKAVNDWDARELTKVSDWNADMIRFWGRQRLLKFVRELNGNTSDDGQTEYVFDEVEEDVQNLEKPRLCRQILREKIKRERLEIGRIAKSQTQNLSVADLYDSHQGDQINNKLKEDDVHLKELREAKEMLLQLLTEAQVDYERHYW</sequence>
<evidence type="ECO:0000313" key="1">
    <source>
        <dbReference type="EMBL" id="KAF9869588.1"/>
    </source>
</evidence>
<reference evidence="1" key="2">
    <citation type="submission" date="2020-11" db="EMBL/GenBank/DDBJ databases">
        <title>Whole genome sequencing of Colletotrichum sp.</title>
        <authorList>
            <person name="Li H."/>
        </authorList>
    </citation>
    <scope>NUCLEOTIDE SEQUENCE</scope>
    <source>
        <strain evidence="1">CkLH20</strain>
    </source>
</reference>
<dbReference type="RefSeq" id="XP_038739049.1">
    <property type="nucleotide sequence ID" value="XM_038895692.1"/>
</dbReference>
<keyword evidence="2" id="KW-1185">Reference proteome</keyword>
<dbReference type="Proteomes" id="UP000781932">
    <property type="component" value="Unassembled WGS sequence"/>
</dbReference>